<accession>A0A9W6ZKC0</accession>
<evidence type="ECO:0000313" key="1">
    <source>
        <dbReference type="EMBL" id="GMH51855.1"/>
    </source>
</evidence>
<evidence type="ECO:0000313" key="2">
    <source>
        <dbReference type="Proteomes" id="UP001162640"/>
    </source>
</evidence>
<name>A0A9W6ZKC0_9STRA</name>
<reference evidence="2" key="1">
    <citation type="journal article" date="2023" name="Commun. Biol.">
        <title>Genome analysis of Parmales, the sister group of diatoms, reveals the evolutionary specialization of diatoms from phago-mixotrophs to photoautotrophs.</title>
        <authorList>
            <person name="Ban H."/>
            <person name="Sato S."/>
            <person name="Yoshikawa S."/>
            <person name="Yamada K."/>
            <person name="Nakamura Y."/>
            <person name="Ichinomiya M."/>
            <person name="Sato N."/>
            <person name="Blanc-Mathieu R."/>
            <person name="Endo H."/>
            <person name="Kuwata A."/>
            <person name="Ogata H."/>
        </authorList>
    </citation>
    <scope>NUCLEOTIDE SEQUENCE [LARGE SCALE GENOMIC DNA]</scope>
</reference>
<dbReference type="Proteomes" id="UP001162640">
    <property type="component" value="Unassembled WGS sequence"/>
</dbReference>
<evidence type="ECO:0008006" key="3">
    <source>
        <dbReference type="Google" id="ProtNLM"/>
    </source>
</evidence>
<proteinExistence type="predicted"/>
<sequence>MCCHTVTCRDCTEKLMKQGDLCPFCRKAIAGYKLGKWSSVTGAEGLWLNSLKNLSKLASGEGFNDYFWNTFNGNEASWRRWKGVFDVLGIEGGEGGGGSIETQVLGITNSKDLVKLGALAELCSKEYFDDASLSVVASRRIMEVLETWKKVGEVKSEKEEGQDSREFEILDACAALGLACNYVRDFDDSIRYYERVKEGLEEKLGRDSEKALDATYSLIVNTVMSHIERI</sequence>
<protein>
    <recommendedName>
        <fullName evidence="3">RING-type domain-containing protein</fullName>
    </recommendedName>
</protein>
<dbReference type="AlphaFoldDB" id="A0A9W6ZKC0"/>
<dbReference type="EMBL" id="BLQM01000023">
    <property type="protein sequence ID" value="GMH51855.1"/>
    <property type="molecule type" value="Genomic_DNA"/>
</dbReference>
<comment type="caution">
    <text evidence="1">The sequence shown here is derived from an EMBL/GenBank/DDBJ whole genome shotgun (WGS) entry which is preliminary data.</text>
</comment>
<gene>
    <name evidence="1" type="ORF">TL16_g01104</name>
</gene>
<organism evidence="1 2">
    <name type="scientific">Triparma laevis f. inornata</name>
    <dbReference type="NCBI Taxonomy" id="1714386"/>
    <lineage>
        <taxon>Eukaryota</taxon>
        <taxon>Sar</taxon>
        <taxon>Stramenopiles</taxon>
        <taxon>Ochrophyta</taxon>
        <taxon>Bolidophyceae</taxon>
        <taxon>Parmales</taxon>
        <taxon>Triparmaceae</taxon>
        <taxon>Triparma</taxon>
    </lineage>
</organism>